<keyword evidence="2" id="KW-1185">Reference proteome</keyword>
<dbReference type="OrthoDB" id="10568328at2759"/>
<dbReference type="Proteomes" id="UP000807025">
    <property type="component" value="Unassembled WGS sequence"/>
</dbReference>
<dbReference type="EMBL" id="MU154604">
    <property type="protein sequence ID" value="KAF9492254.1"/>
    <property type="molecule type" value="Genomic_DNA"/>
</dbReference>
<organism evidence="1 2">
    <name type="scientific">Pleurotus eryngii</name>
    <name type="common">Boletus of the steppes</name>
    <dbReference type="NCBI Taxonomy" id="5323"/>
    <lineage>
        <taxon>Eukaryota</taxon>
        <taxon>Fungi</taxon>
        <taxon>Dikarya</taxon>
        <taxon>Basidiomycota</taxon>
        <taxon>Agaricomycotina</taxon>
        <taxon>Agaricomycetes</taxon>
        <taxon>Agaricomycetidae</taxon>
        <taxon>Agaricales</taxon>
        <taxon>Pleurotineae</taxon>
        <taxon>Pleurotaceae</taxon>
        <taxon>Pleurotus</taxon>
    </lineage>
</organism>
<comment type="caution">
    <text evidence="1">The sequence shown here is derived from an EMBL/GenBank/DDBJ whole genome shotgun (WGS) entry which is preliminary data.</text>
</comment>
<reference evidence="1" key="1">
    <citation type="submission" date="2020-11" db="EMBL/GenBank/DDBJ databases">
        <authorList>
            <consortium name="DOE Joint Genome Institute"/>
            <person name="Ahrendt S."/>
            <person name="Riley R."/>
            <person name="Andreopoulos W."/>
            <person name="Labutti K."/>
            <person name="Pangilinan J."/>
            <person name="Ruiz-Duenas F.J."/>
            <person name="Barrasa J.M."/>
            <person name="Sanchez-Garcia M."/>
            <person name="Camarero S."/>
            <person name="Miyauchi S."/>
            <person name="Serrano A."/>
            <person name="Linde D."/>
            <person name="Babiker R."/>
            <person name="Drula E."/>
            <person name="Ayuso-Fernandez I."/>
            <person name="Pacheco R."/>
            <person name="Padilla G."/>
            <person name="Ferreira P."/>
            <person name="Barriuso J."/>
            <person name="Kellner H."/>
            <person name="Castanera R."/>
            <person name="Alfaro M."/>
            <person name="Ramirez L."/>
            <person name="Pisabarro A.G."/>
            <person name="Kuo A."/>
            <person name="Tritt A."/>
            <person name="Lipzen A."/>
            <person name="He G."/>
            <person name="Yan M."/>
            <person name="Ng V."/>
            <person name="Cullen D."/>
            <person name="Martin F."/>
            <person name="Rosso M.-N."/>
            <person name="Henrissat B."/>
            <person name="Hibbett D."/>
            <person name="Martinez A.T."/>
            <person name="Grigoriev I.V."/>
        </authorList>
    </citation>
    <scope>NUCLEOTIDE SEQUENCE</scope>
    <source>
        <strain evidence="1">ATCC 90797</strain>
    </source>
</reference>
<dbReference type="AlphaFoldDB" id="A0A9P5ZTW2"/>
<protein>
    <submittedName>
        <fullName evidence="1">Uncharacterized protein</fullName>
    </submittedName>
</protein>
<name>A0A9P5ZTW2_PLEER</name>
<gene>
    <name evidence="1" type="ORF">BDN71DRAFT_1221796</name>
</gene>
<evidence type="ECO:0000313" key="2">
    <source>
        <dbReference type="Proteomes" id="UP000807025"/>
    </source>
</evidence>
<sequence>MTTLEEVFIVACVNLPSTLAFIRMPKFESSVLRRQVCRPRREHSVTPEDTSLARRGSVYHLIYTIRRLKSESIRKFQDTQRGHVCHRRWYSMESVERTINKLTVPSKIKHIEILLSSSGILFDGTYEKLNLLEEYVLGLHRSRSLERLTITVEP</sequence>
<proteinExistence type="predicted"/>
<evidence type="ECO:0000313" key="1">
    <source>
        <dbReference type="EMBL" id="KAF9492254.1"/>
    </source>
</evidence>
<accession>A0A9P5ZTW2</accession>